<dbReference type="PANTHER" id="PTHR12356">
    <property type="entry name" value="NUCLEAR MOVEMENT PROTEIN NUDC"/>
    <property type="match status" value="1"/>
</dbReference>
<dbReference type="Proteomes" id="UP001344447">
    <property type="component" value="Unassembled WGS sequence"/>
</dbReference>
<dbReference type="GO" id="GO:0006457">
    <property type="term" value="P:protein folding"/>
    <property type="evidence" value="ECO:0007669"/>
    <property type="project" value="TreeGrafter"/>
</dbReference>
<accession>A0AAN7YZ22</accession>
<proteinExistence type="predicted"/>
<evidence type="ECO:0000313" key="3">
    <source>
        <dbReference type="Proteomes" id="UP001344447"/>
    </source>
</evidence>
<dbReference type="GO" id="GO:0051082">
    <property type="term" value="F:unfolded protein binding"/>
    <property type="evidence" value="ECO:0007669"/>
    <property type="project" value="TreeGrafter"/>
</dbReference>
<dbReference type="SUPFAM" id="SSF49764">
    <property type="entry name" value="HSP20-like chaperones"/>
    <property type="match status" value="1"/>
</dbReference>
<dbReference type="EMBL" id="JAVFKY010000001">
    <property type="protein sequence ID" value="KAK5583626.1"/>
    <property type="molecule type" value="Genomic_DNA"/>
</dbReference>
<gene>
    <name evidence="2" type="ORF">RB653_005224</name>
</gene>
<dbReference type="AlphaFoldDB" id="A0AAN7YZ22"/>
<dbReference type="CDD" id="cd06467">
    <property type="entry name" value="p23_NUDC_like"/>
    <property type="match status" value="1"/>
</dbReference>
<keyword evidence="3" id="KW-1185">Reference proteome</keyword>
<organism evidence="2 3">
    <name type="scientific">Dictyostelium firmibasis</name>
    <dbReference type="NCBI Taxonomy" id="79012"/>
    <lineage>
        <taxon>Eukaryota</taxon>
        <taxon>Amoebozoa</taxon>
        <taxon>Evosea</taxon>
        <taxon>Eumycetozoa</taxon>
        <taxon>Dictyostelia</taxon>
        <taxon>Dictyosteliales</taxon>
        <taxon>Dictyosteliaceae</taxon>
        <taxon>Dictyostelium</taxon>
    </lineage>
</organism>
<name>A0AAN7YZ22_9MYCE</name>
<evidence type="ECO:0000259" key="1">
    <source>
        <dbReference type="PROSITE" id="PS51203"/>
    </source>
</evidence>
<dbReference type="InterPro" id="IPR037898">
    <property type="entry name" value="NudC_fam"/>
</dbReference>
<dbReference type="PROSITE" id="PS51203">
    <property type="entry name" value="CS"/>
    <property type="match status" value="1"/>
</dbReference>
<evidence type="ECO:0000313" key="2">
    <source>
        <dbReference type="EMBL" id="KAK5583626.1"/>
    </source>
</evidence>
<dbReference type="Gene3D" id="2.60.40.790">
    <property type="match status" value="1"/>
</dbReference>
<sequence>MSEKFKHNRRKFEYQGRTIYEWDQSIEEVNIYIQPPPGLTSKMVACEITPTQLILGIKGNPPFINEPFFSTIKQKDSFWTFEDGVIHVTLQKMNKAETWMAALKGHLNQNEGLLNDDDKKKIMLERFQEEHSGFDFSGAEFTGDNIPDPRKFLGGLKK</sequence>
<feature type="domain" description="CS" evidence="1">
    <location>
        <begin position="15"/>
        <end position="103"/>
    </location>
</feature>
<protein>
    <recommendedName>
        <fullName evidence="1">CS domain-containing protein</fullName>
    </recommendedName>
</protein>
<dbReference type="InterPro" id="IPR008978">
    <property type="entry name" value="HSP20-like_chaperone"/>
</dbReference>
<dbReference type="GO" id="GO:0005737">
    <property type="term" value="C:cytoplasm"/>
    <property type="evidence" value="ECO:0007669"/>
    <property type="project" value="TreeGrafter"/>
</dbReference>
<comment type="caution">
    <text evidence="2">The sequence shown here is derived from an EMBL/GenBank/DDBJ whole genome shotgun (WGS) entry which is preliminary data.</text>
</comment>
<dbReference type="Pfam" id="PF04969">
    <property type="entry name" value="CS"/>
    <property type="match status" value="1"/>
</dbReference>
<dbReference type="PANTHER" id="PTHR12356:SF18">
    <property type="entry name" value="NUDC DOMAIN-CONTAINING PROTEIN 2"/>
    <property type="match status" value="1"/>
</dbReference>
<reference evidence="2 3" key="1">
    <citation type="submission" date="2023-11" db="EMBL/GenBank/DDBJ databases">
        <title>Dfirmibasis_genome.</title>
        <authorList>
            <person name="Edelbroek B."/>
            <person name="Kjellin J."/>
            <person name="Jerlstrom-Hultqvist J."/>
            <person name="Soderbom F."/>
        </authorList>
    </citation>
    <scope>NUCLEOTIDE SEQUENCE [LARGE SCALE GENOMIC DNA]</scope>
    <source>
        <strain evidence="2 3">TNS-C-14</strain>
    </source>
</reference>
<dbReference type="InterPro" id="IPR007052">
    <property type="entry name" value="CS_dom"/>
</dbReference>